<reference evidence="6 7" key="1">
    <citation type="submission" date="2023-11" db="EMBL/GenBank/DDBJ databases">
        <authorList>
            <person name="Xu M."/>
            <person name="Jiang T."/>
        </authorList>
    </citation>
    <scope>NUCLEOTIDE SEQUENCE [LARGE SCALE GENOMIC DNA]</scope>
    <source>
        <strain evidence="6 7">SD</strain>
    </source>
</reference>
<dbReference type="SUPFAM" id="SSF88723">
    <property type="entry name" value="PIN domain-like"/>
    <property type="match status" value="1"/>
</dbReference>
<keyword evidence="1" id="KW-0540">Nuclease</keyword>
<evidence type="ECO:0000256" key="3">
    <source>
        <dbReference type="ARBA" id="ARBA00022801"/>
    </source>
</evidence>
<evidence type="ECO:0000313" key="7">
    <source>
        <dbReference type="Proteomes" id="UP001277761"/>
    </source>
</evidence>
<dbReference type="RefSeq" id="WP_319955846.1">
    <property type="nucleotide sequence ID" value="NZ_JAXAVX010000018.1"/>
</dbReference>
<dbReference type="InterPro" id="IPR029060">
    <property type="entry name" value="PIN-like_dom_sf"/>
</dbReference>
<feature type="domain" description="PIN" evidence="5">
    <location>
        <begin position="2"/>
        <end position="114"/>
    </location>
</feature>
<dbReference type="Gene3D" id="3.40.50.1010">
    <property type="entry name" value="5'-nuclease"/>
    <property type="match status" value="1"/>
</dbReference>
<accession>A0ABU4VPB0</accession>
<evidence type="ECO:0000256" key="4">
    <source>
        <dbReference type="ARBA" id="ARBA00022842"/>
    </source>
</evidence>
<dbReference type="InterPro" id="IPR002716">
    <property type="entry name" value="PIN_dom"/>
</dbReference>
<name>A0ABU4VPB0_9ACTN</name>
<comment type="caution">
    <text evidence="6">The sequence shown here is derived from an EMBL/GenBank/DDBJ whole genome shotgun (WGS) entry which is preliminary data.</text>
</comment>
<keyword evidence="3" id="KW-0378">Hydrolase</keyword>
<evidence type="ECO:0000256" key="2">
    <source>
        <dbReference type="ARBA" id="ARBA00022723"/>
    </source>
</evidence>
<keyword evidence="2" id="KW-0479">Metal-binding</keyword>
<dbReference type="Proteomes" id="UP001277761">
    <property type="component" value="Unassembled WGS sequence"/>
</dbReference>
<evidence type="ECO:0000313" key="6">
    <source>
        <dbReference type="EMBL" id="MDX8153696.1"/>
    </source>
</evidence>
<keyword evidence="7" id="KW-1185">Reference proteome</keyword>
<keyword evidence="4" id="KW-0460">Magnesium</keyword>
<evidence type="ECO:0000259" key="5">
    <source>
        <dbReference type="Pfam" id="PF01850"/>
    </source>
</evidence>
<organism evidence="6 7">
    <name type="scientific">Patulibacter brassicae</name>
    <dbReference type="NCBI Taxonomy" id="1705717"/>
    <lineage>
        <taxon>Bacteria</taxon>
        <taxon>Bacillati</taxon>
        <taxon>Actinomycetota</taxon>
        <taxon>Thermoleophilia</taxon>
        <taxon>Solirubrobacterales</taxon>
        <taxon>Patulibacteraceae</taxon>
        <taxon>Patulibacter</taxon>
    </lineage>
</organism>
<sequence length="133" mass="13619">MLIYAAAAGHPLGARVAELFAGAPGTTVGTGSVLLLAEVLAKPLREDPASAETTALVSLLSRLELHPLDGATGRLALALAVAYGLRAADAAHLASAVAAGADRFVTNNRKDFPRTIAEIEVVYPDDLPGPQQP</sequence>
<proteinExistence type="predicted"/>
<dbReference type="EMBL" id="JAXAVX010000018">
    <property type="protein sequence ID" value="MDX8153696.1"/>
    <property type="molecule type" value="Genomic_DNA"/>
</dbReference>
<gene>
    <name evidence="6" type="ORF">SK069_19020</name>
</gene>
<evidence type="ECO:0000256" key="1">
    <source>
        <dbReference type="ARBA" id="ARBA00022722"/>
    </source>
</evidence>
<protein>
    <submittedName>
        <fullName evidence="6">PIN domain-containing protein</fullName>
    </submittedName>
</protein>
<dbReference type="Pfam" id="PF01850">
    <property type="entry name" value="PIN"/>
    <property type="match status" value="1"/>
</dbReference>